<dbReference type="STRING" id="1121400.SAMN02746065_10623"/>
<dbReference type="InterPro" id="IPR016461">
    <property type="entry name" value="COMT-like"/>
</dbReference>
<dbReference type="InterPro" id="IPR029063">
    <property type="entry name" value="SAM-dependent_MTases_sf"/>
</dbReference>
<dbReference type="InterPro" id="IPR012967">
    <property type="entry name" value="COMT_dimerisation"/>
</dbReference>
<gene>
    <name evidence="6" type="ORF">SAMN02746065_10623</name>
</gene>
<dbReference type="Pfam" id="PF00891">
    <property type="entry name" value="Methyltransf_2"/>
    <property type="match status" value="1"/>
</dbReference>
<dbReference type="InterPro" id="IPR036390">
    <property type="entry name" value="WH_DNA-bd_sf"/>
</dbReference>
<keyword evidence="2" id="KW-0808">Transferase</keyword>
<organism evidence="6 7">
    <name type="scientific">Desulfocicer vacuolatum DSM 3385</name>
    <dbReference type="NCBI Taxonomy" id="1121400"/>
    <lineage>
        <taxon>Bacteria</taxon>
        <taxon>Pseudomonadati</taxon>
        <taxon>Thermodesulfobacteriota</taxon>
        <taxon>Desulfobacteria</taxon>
        <taxon>Desulfobacterales</taxon>
        <taxon>Desulfobacteraceae</taxon>
        <taxon>Desulfocicer</taxon>
    </lineage>
</organism>
<evidence type="ECO:0000259" key="4">
    <source>
        <dbReference type="Pfam" id="PF00891"/>
    </source>
</evidence>
<dbReference type="PROSITE" id="PS51683">
    <property type="entry name" value="SAM_OMT_II"/>
    <property type="match status" value="1"/>
</dbReference>
<evidence type="ECO:0000259" key="5">
    <source>
        <dbReference type="Pfam" id="PF08100"/>
    </source>
</evidence>
<proteinExistence type="predicted"/>
<dbReference type="EMBL" id="FWXY01000006">
    <property type="protein sequence ID" value="SMC62959.1"/>
    <property type="molecule type" value="Genomic_DNA"/>
</dbReference>
<dbReference type="CDD" id="cd02440">
    <property type="entry name" value="AdoMet_MTases"/>
    <property type="match status" value="1"/>
</dbReference>
<feature type="domain" description="O-methyltransferase dimerisation" evidence="5">
    <location>
        <begin position="14"/>
        <end position="89"/>
    </location>
</feature>
<keyword evidence="7" id="KW-1185">Reference proteome</keyword>
<protein>
    <submittedName>
        <fullName evidence="6">Dimerisation domain-containing protein</fullName>
    </submittedName>
</protein>
<dbReference type="Proteomes" id="UP000192418">
    <property type="component" value="Unassembled WGS sequence"/>
</dbReference>
<dbReference type="Gene3D" id="3.40.50.150">
    <property type="entry name" value="Vaccinia Virus protein VP39"/>
    <property type="match status" value="1"/>
</dbReference>
<dbReference type="InterPro" id="IPR036388">
    <property type="entry name" value="WH-like_DNA-bd_sf"/>
</dbReference>
<dbReference type="PANTHER" id="PTHR43712">
    <property type="entry name" value="PUTATIVE (AFU_ORTHOLOGUE AFUA_4G14580)-RELATED"/>
    <property type="match status" value="1"/>
</dbReference>
<evidence type="ECO:0000256" key="2">
    <source>
        <dbReference type="ARBA" id="ARBA00022679"/>
    </source>
</evidence>
<dbReference type="Gene3D" id="1.10.10.10">
    <property type="entry name" value="Winged helix-like DNA-binding domain superfamily/Winged helix DNA-binding domain"/>
    <property type="match status" value="1"/>
</dbReference>
<evidence type="ECO:0000256" key="3">
    <source>
        <dbReference type="ARBA" id="ARBA00022691"/>
    </source>
</evidence>
<sequence>MNNEHYPSINPLYDILLGPIKMAVLEAAFELKIADILEQATELADIARVLDLKTDPAGLGFFLDSMVSMGFVEKSGTQYKNTDFGKHFLCTPSPVYMGGFVKNITAMQYRNLGSIAHIVRNGPPGVAPGQELSSEVKWENAVAHLAGYQRAGAARLAADLVESLPEYATATRLLDLGGGPGIMGMEMVRRHSGLSGVLMDLPGIIRLAGKEVKKEGLESRISFIAGDYNEVDLGEGYDIIWASHNLYYVKEPVAFFRRVKAAMTPSGVFICIHEGLTEERTQPMSVVLPRLSLALEGQDVSFEKGQIATFLGEAGFERVETGSFSLGMGEGELVIARKK</sequence>
<dbReference type="InterPro" id="IPR001077">
    <property type="entry name" value="COMT_C"/>
</dbReference>
<dbReference type="SUPFAM" id="SSF46785">
    <property type="entry name" value="Winged helix' DNA-binding domain"/>
    <property type="match status" value="1"/>
</dbReference>
<name>A0A1W2AQE8_9BACT</name>
<dbReference type="PANTHER" id="PTHR43712:SF2">
    <property type="entry name" value="O-METHYLTRANSFERASE CICE"/>
    <property type="match status" value="1"/>
</dbReference>
<dbReference type="Pfam" id="PF08100">
    <property type="entry name" value="Dimerisation"/>
    <property type="match status" value="1"/>
</dbReference>
<evidence type="ECO:0000256" key="1">
    <source>
        <dbReference type="ARBA" id="ARBA00022603"/>
    </source>
</evidence>
<dbReference type="GO" id="GO:0008171">
    <property type="term" value="F:O-methyltransferase activity"/>
    <property type="evidence" value="ECO:0007669"/>
    <property type="project" value="InterPro"/>
</dbReference>
<evidence type="ECO:0000313" key="7">
    <source>
        <dbReference type="Proteomes" id="UP000192418"/>
    </source>
</evidence>
<feature type="domain" description="O-methyltransferase C-terminal" evidence="4">
    <location>
        <begin position="167"/>
        <end position="316"/>
    </location>
</feature>
<dbReference type="RefSeq" id="WP_170923740.1">
    <property type="nucleotide sequence ID" value="NZ_FWXY01000006.1"/>
</dbReference>
<dbReference type="GO" id="GO:0046983">
    <property type="term" value="F:protein dimerization activity"/>
    <property type="evidence" value="ECO:0007669"/>
    <property type="project" value="InterPro"/>
</dbReference>
<dbReference type="AlphaFoldDB" id="A0A1W2AQE8"/>
<dbReference type="SUPFAM" id="SSF53335">
    <property type="entry name" value="S-adenosyl-L-methionine-dependent methyltransferases"/>
    <property type="match status" value="1"/>
</dbReference>
<dbReference type="GO" id="GO:0032259">
    <property type="term" value="P:methylation"/>
    <property type="evidence" value="ECO:0007669"/>
    <property type="project" value="UniProtKB-KW"/>
</dbReference>
<keyword evidence="3" id="KW-0949">S-adenosyl-L-methionine</keyword>
<accession>A0A1W2AQE8</accession>
<evidence type="ECO:0000313" key="6">
    <source>
        <dbReference type="EMBL" id="SMC62959.1"/>
    </source>
</evidence>
<keyword evidence="1" id="KW-0489">Methyltransferase</keyword>
<reference evidence="6 7" key="1">
    <citation type="submission" date="2017-04" db="EMBL/GenBank/DDBJ databases">
        <authorList>
            <person name="Afonso C.L."/>
            <person name="Miller P.J."/>
            <person name="Scott M.A."/>
            <person name="Spackman E."/>
            <person name="Goraichik I."/>
            <person name="Dimitrov K.M."/>
            <person name="Suarez D.L."/>
            <person name="Swayne D.E."/>
        </authorList>
    </citation>
    <scope>NUCLEOTIDE SEQUENCE [LARGE SCALE GENOMIC DNA]</scope>
    <source>
        <strain evidence="6 7">DSM 3385</strain>
    </source>
</reference>